<name>A0A154VRE0_9PROT</name>
<organism evidence="2 3">
    <name type="scientific">Oceanibaculum pacificum</name>
    <dbReference type="NCBI Taxonomy" id="580166"/>
    <lineage>
        <taxon>Bacteria</taxon>
        <taxon>Pseudomonadati</taxon>
        <taxon>Pseudomonadota</taxon>
        <taxon>Alphaproteobacteria</taxon>
        <taxon>Rhodospirillales</taxon>
        <taxon>Oceanibaculaceae</taxon>
        <taxon>Oceanibaculum</taxon>
    </lineage>
</organism>
<evidence type="ECO:0000313" key="2">
    <source>
        <dbReference type="EMBL" id="KZD03907.1"/>
    </source>
</evidence>
<keyword evidence="3" id="KW-1185">Reference proteome</keyword>
<evidence type="ECO:0008006" key="4">
    <source>
        <dbReference type="Google" id="ProtNLM"/>
    </source>
</evidence>
<gene>
    <name evidence="2" type="ORF">AUP43_12455</name>
</gene>
<sequence length="183" mass="20481">MERTETLPLGIVVERRESSNRWQPWVFRPVAVIPGAGPVAGWQEMMAGPGWARFHVGTLTAELYRSQTPAYLHNLSMARPSVYVVLRRDPDAGEDTPFRPHLVTLSPYESEEYSISGDELVDAVPMPDSVMAWLQAYVDQHHVEQPFIKRQRDKHRNQQGASPVPLDVYGKPVRGPVKGGGNG</sequence>
<reference evidence="2 3" key="1">
    <citation type="submission" date="2015-12" db="EMBL/GenBank/DDBJ databases">
        <title>Genome sequence of Oceanibaculum pacificum MCCC 1A02656.</title>
        <authorList>
            <person name="Lu L."/>
            <person name="Lai Q."/>
            <person name="Shao Z."/>
            <person name="Qian P."/>
        </authorList>
    </citation>
    <scope>NUCLEOTIDE SEQUENCE [LARGE SCALE GENOMIC DNA]</scope>
    <source>
        <strain evidence="2 3">MCCC 1A02656</strain>
    </source>
</reference>
<dbReference type="STRING" id="580166.AUP43_12455"/>
<proteinExistence type="predicted"/>
<dbReference type="OrthoDB" id="7271084at2"/>
<dbReference type="InterPro" id="IPR021736">
    <property type="entry name" value="DUF3305"/>
</dbReference>
<protein>
    <recommendedName>
        <fullName evidence="4">DUF3305 domain-containing protein</fullName>
    </recommendedName>
</protein>
<dbReference type="Proteomes" id="UP000076400">
    <property type="component" value="Unassembled WGS sequence"/>
</dbReference>
<dbReference type="EMBL" id="LPXN01000139">
    <property type="protein sequence ID" value="KZD03907.1"/>
    <property type="molecule type" value="Genomic_DNA"/>
</dbReference>
<evidence type="ECO:0000313" key="3">
    <source>
        <dbReference type="Proteomes" id="UP000076400"/>
    </source>
</evidence>
<dbReference type="Pfam" id="PF11749">
    <property type="entry name" value="DUF3305"/>
    <property type="match status" value="1"/>
</dbReference>
<dbReference type="AlphaFoldDB" id="A0A154VRE0"/>
<evidence type="ECO:0000256" key="1">
    <source>
        <dbReference type="SAM" id="MobiDB-lite"/>
    </source>
</evidence>
<feature type="region of interest" description="Disordered" evidence="1">
    <location>
        <begin position="149"/>
        <end position="183"/>
    </location>
</feature>
<accession>A0A154VRE0</accession>
<comment type="caution">
    <text evidence="2">The sequence shown here is derived from an EMBL/GenBank/DDBJ whole genome shotgun (WGS) entry which is preliminary data.</text>
</comment>
<dbReference type="RefSeq" id="WP_067558738.1">
    <property type="nucleotide sequence ID" value="NZ_LPXN01000139.1"/>
</dbReference>